<sequence length="231" mass="24630">GRALQFNPQTSNAMSISNIRVSEWDGRLPSQSVDSSGGDGKEDFVRLANDDTMSGAIGGIAGGKISVKMSFADKPIDIPLARIGLVKFGRKDGAAPEPLPEIIPIGRIAGVNKEKQTLGFEEILRGAAELDEELEIHRSGKLIGQVKVLKGEDDAVLPAEILAEAEAIKPGDLVVRPASLEGEKALLKSTAALTQRGRITLRLHEWRDGQAIIMHPHIGLIRLSPAALSSL</sequence>
<feature type="non-terminal residue" evidence="1">
    <location>
        <position position="1"/>
    </location>
</feature>
<accession>A0A383EBA0</accession>
<reference evidence="1" key="1">
    <citation type="submission" date="2018-05" db="EMBL/GenBank/DDBJ databases">
        <authorList>
            <person name="Lanie J.A."/>
            <person name="Ng W.-L."/>
            <person name="Kazmierczak K.M."/>
            <person name="Andrzejewski T.M."/>
            <person name="Davidsen T.M."/>
            <person name="Wayne K.J."/>
            <person name="Tettelin H."/>
            <person name="Glass J.I."/>
            <person name="Rusch D."/>
            <person name="Podicherti R."/>
            <person name="Tsui H.-C.T."/>
            <person name="Winkler M.E."/>
        </authorList>
    </citation>
    <scope>NUCLEOTIDE SEQUENCE</scope>
</reference>
<protein>
    <submittedName>
        <fullName evidence="1">Uncharacterized protein</fullName>
    </submittedName>
</protein>
<name>A0A383EBA0_9ZZZZ</name>
<dbReference type="EMBL" id="UINC01224141">
    <property type="protein sequence ID" value="SVE53635.1"/>
    <property type="molecule type" value="Genomic_DNA"/>
</dbReference>
<dbReference type="AlphaFoldDB" id="A0A383EBA0"/>
<feature type="non-terminal residue" evidence="1">
    <location>
        <position position="231"/>
    </location>
</feature>
<gene>
    <name evidence="1" type="ORF">METZ01_LOCUS506489</name>
</gene>
<proteinExistence type="predicted"/>
<evidence type="ECO:0000313" key="1">
    <source>
        <dbReference type="EMBL" id="SVE53635.1"/>
    </source>
</evidence>
<organism evidence="1">
    <name type="scientific">marine metagenome</name>
    <dbReference type="NCBI Taxonomy" id="408172"/>
    <lineage>
        <taxon>unclassified sequences</taxon>
        <taxon>metagenomes</taxon>
        <taxon>ecological metagenomes</taxon>
    </lineage>
</organism>